<dbReference type="OrthoDB" id="7862313at2759"/>
<dbReference type="SUPFAM" id="SSF49313">
    <property type="entry name" value="Cadherin-like"/>
    <property type="match status" value="2"/>
</dbReference>
<dbReference type="SMART" id="SM00736">
    <property type="entry name" value="CADG"/>
    <property type="match status" value="2"/>
</dbReference>
<dbReference type="SMART" id="SM00913">
    <property type="entry name" value="IBN_N"/>
    <property type="match status" value="1"/>
</dbReference>
<dbReference type="InterPro" id="IPR001494">
    <property type="entry name" value="Importin-beta_N"/>
</dbReference>
<keyword evidence="6" id="KW-0653">Protein transport</keyword>
<dbReference type="Pfam" id="PF25780">
    <property type="entry name" value="TPR_IPO5"/>
    <property type="match status" value="1"/>
</dbReference>
<evidence type="ECO:0000256" key="1">
    <source>
        <dbReference type="ARBA" id="ARBA00004123"/>
    </source>
</evidence>
<dbReference type="InterPro" id="IPR040122">
    <property type="entry name" value="Importin_beta"/>
</dbReference>
<evidence type="ECO:0000256" key="4">
    <source>
        <dbReference type="ARBA" id="ARBA00022490"/>
    </source>
</evidence>
<comment type="subcellular location">
    <subcellularLocation>
        <location evidence="2">Cytoplasm</location>
    </subcellularLocation>
    <subcellularLocation>
        <location evidence="1">Nucleus</location>
    </subcellularLocation>
</comment>
<dbReference type="Pfam" id="PF03810">
    <property type="entry name" value="IBN_N"/>
    <property type="match status" value="1"/>
</dbReference>
<keyword evidence="9" id="KW-1133">Transmembrane helix</keyword>
<gene>
    <name evidence="11" type="ORF">D9758_007224</name>
</gene>
<dbReference type="InterPro" id="IPR057672">
    <property type="entry name" value="TPR_IPO4/5"/>
</dbReference>
<dbReference type="InterPro" id="IPR013783">
    <property type="entry name" value="Ig-like_fold"/>
</dbReference>
<evidence type="ECO:0000256" key="9">
    <source>
        <dbReference type="SAM" id="Phobius"/>
    </source>
</evidence>
<dbReference type="InterPro" id="IPR016024">
    <property type="entry name" value="ARM-type_fold"/>
</dbReference>
<feature type="transmembrane region" description="Helical" evidence="9">
    <location>
        <begin position="1537"/>
        <end position="1560"/>
    </location>
</feature>
<keyword evidence="5" id="KW-0677">Repeat</keyword>
<name>A0A8H5D2K6_9AGAR</name>
<reference evidence="11 12" key="1">
    <citation type="journal article" date="2020" name="ISME J.">
        <title>Uncovering the hidden diversity of litter-decomposition mechanisms in mushroom-forming fungi.</title>
        <authorList>
            <person name="Floudas D."/>
            <person name="Bentzer J."/>
            <person name="Ahren D."/>
            <person name="Johansson T."/>
            <person name="Persson P."/>
            <person name="Tunlid A."/>
        </authorList>
    </citation>
    <scope>NUCLEOTIDE SEQUENCE [LARGE SCALE GENOMIC DNA]</scope>
    <source>
        <strain evidence="11 12">CBS 291.85</strain>
    </source>
</reference>
<evidence type="ECO:0000256" key="5">
    <source>
        <dbReference type="ARBA" id="ARBA00022737"/>
    </source>
</evidence>
<dbReference type="GO" id="GO:0006606">
    <property type="term" value="P:protein import into nucleus"/>
    <property type="evidence" value="ECO:0007669"/>
    <property type="project" value="InterPro"/>
</dbReference>
<evidence type="ECO:0000256" key="3">
    <source>
        <dbReference type="ARBA" id="ARBA00022448"/>
    </source>
</evidence>
<dbReference type="GO" id="GO:0016020">
    <property type="term" value="C:membrane"/>
    <property type="evidence" value="ECO:0007669"/>
    <property type="project" value="InterPro"/>
</dbReference>
<dbReference type="Pfam" id="PF13513">
    <property type="entry name" value="HEAT_EZ"/>
    <property type="match status" value="1"/>
</dbReference>
<sequence length="1971" mass="213856">MDPNFVQGLHNLLVQTTSNDTNALKAATAQLNQDYYKNPACISALASIIASSPDQAIRQLAAVELRKRVSYNSGNLWTLLPQDEREQIKSKFPELILAESNSLVRHSAARVVAAIAAIEIPQGTWSQLLPFLQQTCTSSNPSHREVGIYMLYTALENIVEGFQDHLASLFQLFSQTLNDPDSIEVRITTVRAMAVIAQFLDSDDKAYLAQFQTLLPAMIQVVGQCVETGNEAGARQLFDVLETLLILEVPILSKIIPDLVEFLLRCGGNRAYETELRILALNALNWTVQYKKSKLQSFGLAPQILEHLMPITTEEEPEDVDEDAPSRSALRIIDGLSTSLPPTQVFPALRTLIVQYFSAPQAAQRRGAMLALGIAVEGCSEFMTPLMNEVWPIIEAGLQDSDASVRKATCIAVSCFCEWLEEDCVAKHQVLVPAIMNLINDPQTQKSACTALDALLEILHDVIDQYLQLIMERLSGLLETAPLSVKAVVTGAIGSAAHASKEQFVPYFEPTMQRVQHFLVLTGEGEEIELRGITMDAVGTFAEAVGKDKFRPYFPTMMTQAFQGIEMGSARLRECSFLFFGVMARVFGDEFAGYLPQVVPPLLASCKQAEGGDDLATSVQDASAAFGTGLSASNAITITDEVDANGMPVAELEDIDLDKLMDVNSAIAVEKEIAADTIGTLFSATQGHFLPYVESCALELVALLNHYYEGIRKSALDSLLEIVRSFYDLSDPQEWQAGANVTVPLQQTVKDLIGHILPPLLEMYDTEDNKSVVSALCVSLAETMNKIGPAFIEGHLEPISTIAIQILEQKAFCQQDPDQDEEEEAPEAQAEYDSVLISSAGDLVAALANILGPDFAPAFNRFFPLIAKYYKKNRSLSDRSSAIGCLAEIIAGMKNAVTPSTEPLLELFYQALSDPDAEVLSNAAFASGLLVEYSEVDLSQQYLPLLGALRPLFDITPESPSPKLNAKDNAAGAVARLILRNTAAIPLDQVLPVFINALPLKNDYLENRPVFRAIFHLTRTNPQALGPYMDKLLSVFAIVLDPNGPDQVGDEIRAELIQLIGHLNAQDASKVQAAGLSAFVPVSASVSVVNPLDEQLPLIARVGQSYQWSISPDTFTSTSDTSFTASFPDWLSFNASSKSFSGTASSQDRGYSEVTVTASDEDDSSASSSCNIYVTDEPAPTLNIPLDQQFYKENPSLSSVFIISQNSSLWTGVPALRIPNAWSFSIGFSSETFKNDEDNVVYDVTQRDGSILPDFMDWNRTELTIGGFTPGPGSLPLPTTFALALHASDKDGYTASTLPFDIMIADHDLSTHRESLPTINVTAHTPFNFTLSSPSDFVGVQIDDQPIHPSDISWLDVDTSGYDDWLSYDAGRRLLSGNAEGQERQTVQGVHLPVTLTSLNQTLHTRLSISVVPSFFIDDQLPNFNVPGDGNVSFFIQPYFSNATGDNPSTINLTVSYDVPEATKYLTYDSSAFEIRGRLPSDFPSSLITTTFTAYSSYTHTTSHSTLTLAYDAQKKNTAEGNRHHRPALSLAAHRKLILGVSIALGIIGGVCALAIILAACRRVSRVQDTALTGAEAYKWWSETDKKWYGVDEQTDDIEKQRGGMDLPRSPKPHGLGIGFPPAAGPSPAHSNINSSFSNIQSPGLMKKSEFMSRIRTTVRHVSDKCGTIKIKPPVIVKSHRLPIGKPILLNTSPDNPGSSSRPLVSDSPASISSPATVHFVDRLPASRLSADSGDSLASIQTHAKEAIVQTATRVSSLSAESRDLPPTRPRLVPFTSATRVPSPRSPGSSSPESGGSVASRTRITSQTATARVWQQKVNNEPSPSSDDLSVGIQYVRALGSDSAPVNNATSMLTVSTNMRSSFSSLESSEAGHGREGSVRMIIRAGEQFKFKVPLPPTESPELRQKDLIAKLASGAPLPKFMNFSLQRNGGVEFSGVAPAKDAGDLDIVICLSRNRNTCLTRVLLQIAGNS</sequence>
<evidence type="ECO:0000256" key="2">
    <source>
        <dbReference type="ARBA" id="ARBA00004496"/>
    </source>
</evidence>
<dbReference type="InterPro" id="IPR006644">
    <property type="entry name" value="Cadg"/>
</dbReference>
<evidence type="ECO:0000256" key="6">
    <source>
        <dbReference type="ARBA" id="ARBA00022927"/>
    </source>
</evidence>
<dbReference type="EMBL" id="JAACJM010000069">
    <property type="protein sequence ID" value="KAF5351571.1"/>
    <property type="molecule type" value="Genomic_DNA"/>
</dbReference>
<dbReference type="GO" id="GO:0005737">
    <property type="term" value="C:cytoplasm"/>
    <property type="evidence" value="ECO:0007669"/>
    <property type="project" value="UniProtKB-SubCell"/>
</dbReference>
<keyword evidence="7" id="KW-0539">Nucleus</keyword>
<feature type="compositionally biased region" description="Polar residues" evidence="8">
    <location>
        <begin position="1690"/>
        <end position="1712"/>
    </location>
</feature>
<feature type="domain" description="Importin N-terminal" evidence="10">
    <location>
        <begin position="27"/>
        <end position="98"/>
    </location>
</feature>
<feature type="region of interest" description="Disordered" evidence="8">
    <location>
        <begin position="1688"/>
        <end position="1712"/>
    </location>
</feature>
<evidence type="ECO:0000313" key="11">
    <source>
        <dbReference type="EMBL" id="KAF5351571.1"/>
    </source>
</evidence>
<feature type="region of interest" description="Disordered" evidence="8">
    <location>
        <begin position="1753"/>
        <end position="1806"/>
    </location>
</feature>
<dbReference type="InterPro" id="IPR011989">
    <property type="entry name" value="ARM-like"/>
</dbReference>
<dbReference type="Gene3D" id="1.25.10.10">
    <property type="entry name" value="Leucine-rich Repeat Variant"/>
    <property type="match status" value="1"/>
</dbReference>
<dbReference type="GO" id="GO:0031267">
    <property type="term" value="F:small GTPase binding"/>
    <property type="evidence" value="ECO:0007669"/>
    <property type="project" value="InterPro"/>
</dbReference>
<protein>
    <recommendedName>
        <fullName evidence="10">Importin N-terminal domain-containing protein</fullName>
    </recommendedName>
</protein>
<keyword evidence="3" id="KW-0813">Transport</keyword>
<dbReference type="SUPFAM" id="SSF48371">
    <property type="entry name" value="ARM repeat"/>
    <property type="match status" value="2"/>
</dbReference>
<feature type="compositionally biased region" description="Low complexity" evidence="8">
    <location>
        <begin position="1780"/>
        <end position="1801"/>
    </location>
</feature>
<dbReference type="InterPro" id="IPR015919">
    <property type="entry name" value="Cadherin-like_sf"/>
</dbReference>
<dbReference type="GO" id="GO:0005509">
    <property type="term" value="F:calcium ion binding"/>
    <property type="evidence" value="ECO:0007669"/>
    <property type="project" value="InterPro"/>
</dbReference>
<comment type="caution">
    <text evidence="11">The sequence shown here is derived from an EMBL/GenBank/DDBJ whole genome shotgun (WGS) entry which is preliminary data.</text>
</comment>
<evidence type="ECO:0000256" key="8">
    <source>
        <dbReference type="SAM" id="MobiDB-lite"/>
    </source>
</evidence>
<proteinExistence type="predicted"/>
<keyword evidence="9" id="KW-0812">Transmembrane</keyword>
<keyword evidence="9" id="KW-0472">Membrane</keyword>
<accession>A0A8H5D2K6</accession>
<dbReference type="Gene3D" id="2.60.40.10">
    <property type="entry name" value="Immunoglobulins"/>
    <property type="match status" value="2"/>
</dbReference>
<dbReference type="Proteomes" id="UP000559256">
    <property type="component" value="Unassembled WGS sequence"/>
</dbReference>
<evidence type="ECO:0000259" key="10">
    <source>
        <dbReference type="PROSITE" id="PS50166"/>
    </source>
</evidence>
<keyword evidence="12" id="KW-1185">Reference proteome</keyword>
<keyword evidence="4" id="KW-0963">Cytoplasm</keyword>
<dbReference type="PROSITE" id="PS50166">
    <property type="entry name" value="IMPORTIN_B_NT"/>
    <property type="match status" value="1"/>
</dbReference>
<dbReference type="Pfam" id="PF05345">
    <property type="entry name" value="He_PIG"/>
    <property type="match status" value="1"/>
</dbReference>
<dbReference type="PANTHER" id="PTHR10527">
    <property type="entry name" value="IMPORTIN BETA"/>
    <property type="match status" value="1"/>
</dbReference>
<evidence type="ECO:0000313" key="12">
    <source>
        <dbReference type="Proteomes" id="UP000559256"/>
    </source>
</evidence>
<evidence type="ECO:0000256" key="7">
    <source>
        <dbReference type="ARBA" id="ARBA00023242"/>
    </source>
</evidence>
<organism evidence="11 12">
    <name type="scientific">Tetrapyrgos nigripes</name>
    <dbReference type="NCBI Taxonomy" id="182062"/>
    <lineage>
        <taxon>Eukaryota</taxon>
        <taxon>Fungi</taxon>
        <taxon>Dikarya</taxon>
        <taxon>Basidiomycota</taxon>
        <taxon>Agaricomycotina</taxon>
        <taxon>Agaricomycetes</taxon>
        <taxon>Agaricomycetidae</taxon>
        <taxon>Agaricales</taxon>
        <taxon>Marasmiineae</taxon>
        <taxon>Marasmiaceae</taxon>
        <taxon>Tetrapyrgos</taxon>
    </lineage>
</organism>